<feature type="region of interest" description="Disordered" evidence="4">
    <location>
        <begin position="685"/>
        <end position="707"/>
    </location>
</feature>
<keyword evidence="5" id="KW-0812">Transmembrane</keyword>
<accession>A0A6P6RS35</accession>
<comment type="cofactor">
    <cofactor evidence="1">
        <name>Zn(2+)</name>
        <dbReference type="ChEBI" id="CHEBI:29105"/>
    </cofactor>
</comment>
<dbReference type="Gene3D" id="3.40.630.10">
    <property type="entry name" value="Zn peptidases"/>
    <property type="match status" value="1"/>
</dbReference>
<feature type="region of interest" description="Disordered" evidence="4">
    <location>
        <begin position="466"/>
        <end position="537"/>
    </location>
</feature>
<feature type="domain" description="Peptidase M14" evidence="6">
    <location>
        <begin position="3"/>
        <end position="310"/>
    </location>
</feature>
<reference evidence="8" key="1">
    <citation type="submission" date="2025-08" db="UniProtKB">
        <authorList>
            <consortium name="RefSeq"/>
        </authorList>
    </citation>
    <scope>IDENTIFICATION</scope>
</reference>
<dbReference type="GO" id="GO:0008270">
    <property type="term" value="F:zinc ion binding"/>
    <property type="evidence" value="ECO:0007669"/>
    <property type="project" value="InterPro"/>
</dbReference>
<dbReference type="AlphaFoldDB" id="A0A6P6RS35"/>
<dbReference type="Pfam" id="PF00246">
    <property type="entry name" value="Peptidase_M14"/>
    <property type="match status" value="1"/>
</dbReference>
<dbReference type="OrthoDB" id="354753at2759"/>
<feature type="region of interest" description="Disordered" evidence="4">
    <location>
        <begin position="572"/>
        <end position="595"/>
    </location>
</feature>
<dbReference type="PROSITE" id="PS52035">
    <property type="entry name" value="PEPTIDASE_M14"/>
    <property type="match status" value="1"/>
</dbReference>
<organism evidence="7 8">
    <name type="scientific">Cyclospora cayetanensis</name>
    <dbReference type="NCBI Taxonomy" id="88456"/>
    <lineage>
        <taxon>Eukaryota</taxon>
        <taxon>Sar</taxon>
        <taxon>Alveolata</taxon>
        <taxon>Apicomplexa</taxon>
        <taxon>Conoidasida</taxon>
        <taxon>Coccidia</taxon>
        <taxon>Eucoccidiorida</taxon>
        <taxon>Eimeriorina</taxon>
        <taxon>Eimeriidae</taxon>
        <taxon>Cyclospora</taxon>
    </lineage>
</organism>
<dbReference type="GO" id="GO:0006508">
    <property type="term" value="P:proteolysis"/>
    <property type="evidence" value="ECO:0007669"/>
    <property type="project" value="InterPro"/>
</dbReference>
<keyword evidence="7" id="KW-1185">Reference proteome</keyword>
<keyword evidence="5" id="KW-1133">Transmembrane helix</keyword>
<evidence type="ECO:0000313" key="7">
    <source>
        <dbReference type="Proteomes" id="UP000515125"/>
    </source>
</evidence>
<feature type="transmembrane region" description="Helical" evidence="5">
    <location>
        <begin position="729"/>
        <end position="750"/>
    </location>
</feature>
<dbReference type="SUPFAM" id="SSF53187">
    <property type="entry name" value="Zn-dependent exopeptidases"/>
    <property type="match status" value="1"/>
</dbReference>
<dbReference type="GO" id="GO:0005615">
    <property type="term" value="C:extracellular space"/>
    <property type="evidence" value="ECO:0007669"/>
    <property type="project" value="TreeGrafter"/>
</dbReference>
<dbReference type="SMART" id="SM00631">
    <property type="entry name" value="Zn_pept"/>
    <property type="match status" value="1"/>
</dbReference>
<dbReference type="PANTHER" id="PTHR11705:SF119">
    <property type="entry name" value="OS02G0119300 PROTEIN"/>
    <property type="match status" value="1"/>
</dbReference>
<dbReference type="GeneID" id="34621256"/>
<evidence type="ECO:0000256" key="2">
    <source>
        <dbReference type="ARBA" id="ARBA00005988"/>
    </source>
</evidence>
<dbReference type="Proteomes" id="UP000515125">
    <property type="component" value="Unplaced"/>
</dbReference>
<dbReference type="PRINTS" id="PR00765">
    <property type="entry name" value="CRBOXYPTASEA"/>
</dbReference>
<evidence type="ECO:0000256" key="3">
    <source>
        <dbReference type="PROSITE-ProRule" id="PRU01379"/>
    </source>
</evidence>
<proteinExistence type="inferred from homology"/>
<evidence type="ECO:0000313" key="8">
    <source>
        <dbReference type="RefSeq" id="XP_026190369.1"/>
    </source>
</evidence>
<dbReference type="InterPro" id="IPR000834">
    <property type="entry name" value="Peptidase_M14"/>
</dbReference>
<comment type="similarity">
    <text evidence="2 3">Belongs to the peptidase M14 family.</text>
</comment>
<dbReference type="RefSeq" id="XP_026190369.1">
    <property type="nucleotide sequence ID" value="XM_026334584.1"/>
</dbReference>
<evidence type="ECO:0000259" key="6">
    <source>
        <dbReference type="PROSITE" id="PS52035"/>
    </source>
</evidence>
<dbReference type="PANTHER" id="PTHR11705">
    <property type="entry name" value="PROTEASE FAMILY M14 CARBOXYPEPTIDASE A,B"/>
    <property type="match status" value="1"/>
</dbReference>
<evidence type="ECO:0000256" key="5">
    <source>
        <dbReference type="SAM" id="Phobius"/>
    </source>
</evidence>
<gene>
    <name evidence="8" type="primary">LOC34621256</name>
</gene>
<feature type="active site" description="Proton donor/acceptor" evidence="3">
    <location>
        <position position="278"/>
    </location>
</feature>
<sequence>MSGYPTLEEAALVLHALVTTYGPKLIQRHIIGQSVEGRPLQAYRVGGILRQQQQQRERDSVDADFPAVLMTGLHHSREPLRDATAVYLLLTREWWVVPILNPDGYAAIEATGNTSIRKNRRPPPGFHRPFDDYGVDLNRNYDYHFKSIGEVPEEYGGPSAFSEPETQALKCLVERREEQQQRQQQPTHSKCGGKYTTGHFKTALNFHTFGDAWTYPFNCCKEERLPPWATAAFAELKLALSLPNFAPAPVNPLLGYVTTGEADDWLLAAKGVLAMSPELGDEAGGFWQSETLKQLTDGGGRLAVAYARTQGVADKAGAEFAARTKKRVHDRLEVEEMLRQVQTLKQEMLRQPQQGASGGEEAGSLGHALSAAHLFNTQQWEVRTLEISNNGLSRPSTPLQLVAVSGAFLPLALMPARILGMLSTAADAALPPLHCPLNPHFSGSRIKYDFSGAYRRLEKDFNAAHVSKRHLQHEQPPLGHPQTPKEERKQEQSVYDPAWAEDSQDTTAMQRLQAVLSPSHDEGRSRLQTAAAGERRSAEAARLEAVIEAAAKGLMVAAEDAMEGLVLHLSKSQQKRRHAEHSSQGDSKSLPVVSEKEQALLSLPPLEGRARPSGAVSSFRFKVATRRASLSSQNTSSTRQNEEPPVAALCVLEQIPELFAEASETHPLCRDAIAAATEWQQQLHQQESSLQQQHVPRRQQQGRQKAGGVTGRDVRFAWQSTDVLLLDHFVDYSFVVLLLIAQIILALLAARLCMLRQCGGPFPYHVVGCTLSAVGHGGTVVIARLHAVAANDGCAPSLSWSVSGKVRCRLQSSLPHDAARG</sequence>
<dbReference type="GO" id="GO:0004181">
    <property type="term" value="F:metallocarboxypeptidase activity"/>
    <property type="evidence" value="ECO:0007669"/>
    <property type="project" value="InterPro"/>
</dbReference>
<protein>
    <submittedName>
        <fullName evidence="8">Uncharacterized protein LOC34621256</fullName>
    </submittedName>
</protein>
<keyword evidence="5" id="KW-0472">Membrane</keyword>
<name>A0A6P6RS35_9EIME</name>
<evidence type="ECO:0000256" key="1">
    <source>
        <dbReference type="ARBA" id="ARBA00001947"/>
    </source>
</evidence>
<evidence type="ECO:0000256" key="4">
    <source>
        <dbReference type="SAM" id="MobiDB-lite"/>
    </source>
</evidence>